<gene>
    <name evidence="6" type="ORF">MYCIT1_LOCUS38250</name>
</gene>
<evidence type="ECO:0000256" key="1">
    <source>
        <dbReference type="ARBA" id="ARBA00022723"/>
    </source>
</evidence>
<dbReference type="InterPro" id="IPR043145">
    <property type="entry name" value="Znf_ZZ_sf"/>
</dbReference>
<dbReference type="Gene3D" id="3.30.60.90">
    <property type="match status" value="1"/>
</dbReference>
<dbReference type="PROSITE" id="PS50135">
    <property type="entry name" value="ZF_ZZ_2"/>
    <property type="match status" value="1"/>
</dbReference>
<dbReference type="SUPFAM" id="SSF57850">
    <property type="entry name" value="RING/U-box"/>
    <property type="match status" value="1"/>
</dbReference>
<organism evidence="6 7">
    <name type="scientific">Mycena citricolor</name>
    <dbReference type="NCBI Taxonomy" id="2018698"/>
    <lineage>
        <taxon>Eukaryota</taxon>
        <taxon>Fungi</taxon>
        <taxon>Dikarya</taxon>
        <taxon>Basidiomycota</taxon>
        <taxon>Agaricomycotina</taxon>
        <taxon>Agaricomycetes</taxon>
        <taxon>Agaricomycetidae</taxon>
        <taxon>Agaricales</taxon>
        <taxon>Marasmiineae</taxon>
        <taxon>Mycenaceae</taxon>
        <taxon>Mycena</taxon>
    </lineage>
</organism>
<evidence type="ECO:0000259" key="5">
    <source>
        <dbReference type="PROSITE" id="PS50135"/>
    </source>
</evidence>
<evidence type="ECO:0000313" key="6">
    <source>
        <dbReference type="EMBL" id="CAK5284791.1"/>
    </source>
</evidence>
<dbReference type="EMBL" id="CAVNYO010000480">
    <property type="protein sequence ID" value="CAK5284791.1"/>
    <property type="molecule type" value="Genomic_DNA"/>
</dbReference>
<evidence type="ECO:0000313" key="7">
    <source>
        <dbReference type="Proteomes" id="UP001295794"/>
    </source>
</evidence>
<dbReference type="SMART" id="SM00291">
    <property type="entry name" value="ZnF_ZZ"/>
    <property type="match status" value="1"/>
</dbReference>
<protein>
    <recommendedName>
        <fullName evidence="5">ZZ-type domain-containing protein</fullName>
    </recommendedName>
</protein>
<dbReference type="Pfam" id="PF24355">
    <property type="entry name" value="DUF7514"/>
    <property type="match status" value="1"/>
</dbReference>
<proteinExistence type="predicted"/>
<keyword evidence="1" id="KW-0479">Metal-binding</keyword>
<dbReference type="InterPro" id="IPR055936">
    <property type="entry name" value="DUF7514"/>
</dbReference>
<sequence>MPQASVVYPASQTAGTERQPAMNFLCDACQILIPGTAPRAHCLVCPDHDLCAACTLGERFVSPHAAGHAMQVYRVSGDNATAVVKGNWVLGYGTASPSPVPVASSSIESSSAAGGTSVGGTSFGGTATGVGGTSVGVITSGGIIAGETSSPAPASPSAPNGWGQFFLPADLSHTQIYAELIMTIFGYLDTTRSGFLAPEGYSRLLDDMGYPVHENIWKKNLTQSSPLQSREAAADAALRAAYDMFAIEYITQARPRATAPGRFSGFQSIAGAGTPMPLLTARGLGDIIAIELLAGPNDAFPRLAKVIQGYGLYARQPYAGWGAMPRTVLPAGPDPRMLARVQSAQTNAVQAAAIKAQLRAKADLAAVNAIGGTQWEMRPY</sequence>
<reference evidence="6" key="1">
    <citation type="submission" date="2023-11" db="EMBL/GenBank/DDBJ databases">
        <authorList>
            <person name="De Vega J J."/>
            <person name="De Vega J J."/>
        </authorList>
    </citation>
    <scope>NUCLEOTIDE SEQUENCE</scope>
</reference>
<evidence type="ECO:0000256" key="4">
    <source>
        <dbReference type="PROSITE-ProRule" id="PRU00228"/>
    </source>
</evidence>
<dbReference type="CDD" id="cd02249">
    <property type="entry name" value="ZZ"/>
    <property type="match status" value="1"/>
</dbReference>
<dbReference type="AlphaFoldDB" id="A0AAD2I0E9"/>
<keyword evidence="3" id="KW-0862">Zinc</keyword>
<feature type="domain" description="ZZ-type" evidence="5">
    <location>
        <begin position="21"/>
        <end position="78"/>
    </location>
</feature>
<dbReference type="InterPro" id="IPR000433">
    <property type="entry name" value="Znf_ZZ"/>
</dbReference>
<dbReference type="Pfam" id="PF00569">
    <property type="entry name" value="ZZ"/>
    <property type="match status" value="1"/>
</dbReference>
<accession>A0AAD2I0E9</accession>
<dbReference type="GO" id="GO:0008270">
    <property type="term" value="F:zinc ion binding"/>
    <property type="evidence" value="ECO:0007669"/>
    <property type="project" value="UniProtKB-KW"/>
</dbReference>
<keyword evidence="2 4" id="KW-0863">Zinc-finger</keyword>
<dbReference type="Proteomes" id="UP001295794">
    <property type="component" value="Unassembled WGS sequence"/>
</dbReference>
<comment type="caution">
    <text evidence="6">The sequence shown here is derived from an EMBL/GenBank/DDBJ whole genome shotgun (WGS) entry which is preliminary data.</text>
</comment>
<name>A0AAD2I0E9_9AGAR</name>
<evidence type="ECO:0000256" key="3">
    <source>
        <dbReference type="ARBA" id="ARBA00022833"/>
    </source>
</evidence>
<keyword evidence="7" id="KW-1185">Reference proteome</keyword>
<evidence type="ECO:0000256" key="2">
    <source>
        <dbReference type="ARBA" id="ARBA00022771"/>
    </source>
</evidence>